<keyword evidence="5 9" id="KW-1133">Transmembrane helix</keyword>
<evidence type="ECO:0000256" key="8">
    <source>
        <dbReference type="ARBA" id="ARBA00023136"/>
    </source>
</evidence>
<evidence type="ECO:0000259" key="10">
    <source>
        <dbReference type="Pfam" id="PF24858"/>
    </source>
</evidence>
<reference evidence="11" key="1">
    <citation type="submission" date="2020-11" db="EMBL/GenBank/DDBJ databases">
        <authorList>
            <person name="Tran Van P."/>
        </authorList>
    </citation>
    <scope>NUCLEOTIDE SEQUENCE</scope>
</reference>
<dbReference type="PANTHER" id="PTHR21624:SF1">
    <property type="entry name" value="ALKYLGLYCEROL MONOOXYGENASE"/>
    <property type="match status" value="1"/>
</dbReference>
<dbReference type="EMBL" id="OC933594">
    <property type="protein sequence ID" value="CAD7659933.1"/>
    <property type="molecule type" value="Genomic_DNA"/>
</dbReference>
<dbReference type="OrthoDB" id="6354873at2759"/>
<dbReference type="GO" id="GO:0006643">
    <property type="term" value="P:membrane lipid metabolic process"/>
    <property type="evidence" value="ECO:0007669"/>
    <property type="project" value="TreeGrafter"/>
</dbReference>
<feature type="non-terminal residue" evidence="11">
    <location>
        <position position="1"/>
    </location>
</feature>
<evidence type="ECO:0000256" key="9">
    <source>
        <dbReference type="SAM" id="Phobius"/>
    </source>
</evidence>
<evidence type="ECO:0000256" key="4">
    <source>
        <dbReference type="ARBA" id="ARBA00022824"/>
    </source>
</evidence>
<evidence type="ECO:0000313" key="11">
    <source>
        <dbReference type="EMBL" id="CAD7659933.1"/>
    </source>
</evidence>
<dbReference type="EMBL" id="CAJPVJ010018769">
    <property type="protein sequence ID" value="CAG2177071.1"/>
    <property type="molecule type" value="Genomic_DNA"/>
</dbReference>
<organism evidence="11">
    <name type="scientific">Oppiella nova</name>
    <dbReference type="NCBI Taxonomy" id="334625"/>
    <lineage>
        <taxon>Eukaryota</taxon>
        <taxon>Metazoa</taxon>
        <taxon>Ecdysozoa</taxon>
        <taxon>Arthropoda</taxon>
        <taxon>Chelicerata</taxon>
        <taxon>Arachnida</taxon>
        <taxon>Acari</taxon>
        <taxon>Acariformes</taxon>
        <taxon>Sarcoptiformes</taxon>
        <taxon>Oribatida</taxon>
        <taxon>Brachypylina</taxon>
        <taxon>Oppioidea</taxon>
        <taxon>Oppiidae</taxon>
        <taxon>Oppiella</taxon>
    </lineage>
</organism>
<dbReference type="InterPro" id="IPR051689">
    <property type="entry name" value="Sterol_desaturase/TMEM195"/>
</dbReference>
<keyword evidence="7" id="KW-0408">Iron</keyword>
<dbReference type="GO" id="GO:0005789">
    <property type="term" value="C:endoplasmic reticulum membrane"/>
    <property type="evidence" value="ECO:0007669"/>
    <property type="project" value="UniProtKB-SubCell"/>
</dbReference>
<evidence type="ECO:0000313" key="12">
    <source>
        <dbReference type="Proteomes" id="UP000728032"/>
    </source>
</evidence>
<evidence type="ECO:0000256" key="7">
    <source>
        <dbReference type="ARBA" id="ARBA00023004"/>
    </source>
</evidence>
<evidence type="ECO:0000256" key="1">
    <source>
        <dbReference type="ARBA" id="ARBA00001962"/>
    </source>
</evidence>
<dbReference type="GO" id="GO:0050479">
    <property type="term" value="F:glyceryl-ether monooxygenase activity"/>
    <property type="evidence" value="ECO:0007669"/>
    <property type="project" value="TreeGrafter"/>
</dbReference>
<evidence type="ECO:0000256" key="6">
    <source>
        <dbReference type="ARBA" id="ARBA00023002"/>
    </source>
</evidence>
<protein>
    <recommendedName>
        <fullName evidence="10">Alkylglycerol monooxygenase C-terminal domain-containing protein</fullName>
    </recommendedName>
</protein>
<feature type="transmembrane region" description="Helical" evidence="9">
    <location>
        <begin position="120"/>
        <end position="140"/>
    </location>
</feature>
<keyword evidence="4" id="KW-0256">Endoplasmic reticulum</keyword>
<evidence type="ECO:0000256" key="3">
    <source>
        <dbReference type="ARBA" id="ARBA00022692"/>
    </source>
</evidence>
<evidence type="ECO:0000256" key="5">
    <source>
        <dbReference type="ARBA" id="ARBA00022989"/>
    </source>
</evidence>
<keyword evidence="6" id="KW-0560">Oxidoreductase</keyword>
<dbReference type="InterPro" id="IPR056853">
    <property type="entry name" value="AGMP_C"/>
</dbReference>
<keyword evidence="3 9" id="KW-0812">Transmembrane</keyword>
<dbReference type="Pfam" id="PF24858">
    <property type="entry name" value="AGMP_C"/>
    <property type="match status" value="1"/>
</dbReference>
<dbReference type="AlphaFoldDB" id="A0A7R9QWZ3"/>
<feature type="domain" description="Alkylglycerol monooxygenase C-terminal" evidence="10">
    <location>
        <begin position="93"/>
        <end position="162"/>
    </location>
</feature>
<sequence length="232" mass="26906">MLGTFEPEDPNEPAVYGLVKPVQSYNPFYLQMHHWMAMIENMCSTQGWKNKLMIPFKGPGWAPGKPRLGYLDDIPHIEQPVTYWNPKIHILQKIYTVWHFAVILIFYHELTQRYHELTQITVMFCIIALLVSITSVGFLLENKPFALQFEILRCLLFFGVERSIAPSIIGHNMVSYDIHLKKYLTSLCLLLSFLLTKVECHIGQPCNVLGMCLPISSHIYCDKDNICRCRKE</sequence>
<dbReference type="PANTHER" id="PTHR21624">
    <property type="entry name" value="STEROL DESATURASE-RELATED PROTEIN"/>
    <property type="match status" value="1"/>
</dbReference>
<dbReference type="Proteomes" id="UP000728032">
    <property type="component" value="Unassembled WGS sequence"/>
</dbReference>
<comment type="subcellular location">
    <subcellularLocation>
        <location evidence="2">Endoplasmic reticulum membrane</location>
        <topology evidence="2">Multi-pass membrane protein</topology>
    </subcellularLocation>
</comment>
<proteinExistence type="predicted"/>
<name>A0A7R9QWZ3_9ACAR</name>
<accession>A0A7R9QWZ3</accession>
<comment type="cofactor">
    <cofactor evidence="1">
        <name>Fe cation</name>
        <dbReference type="ChEBI" id="CHEBI:24875"/>
    </cofactor>
</comment>
<evidence type="ECO:0000256" key="2">
    <source>
        <dbReference type="ARBA" id="ARBA00004477"/>
    </source>
</evidence>
<feature type="transmembrane region" description="Helical" evidence="9">
    <location>
        <begin position="90"/>
        <end position="108"/>
    </location>
</feature>
<gene>
    <name evidence="11" type="ORF">ONB1V03_LOCUS16504</name>
</gene>
<keyword evidence="8 9" id="KW-0472">Membrane</keyword>
<keyword evidence="12" id="KW-1185">Reference proteome</keyword>